<keyword evidence="2" id="KW-1185">Reference proteome</keyword>
<sequence>MTPFMEQIAEVVRAGLAPAAPGLRASHPRPVGVGVHEQTELRALAEQLVSEANTVLAEVHREVELVDEPGPGMLAFTLRSGRSWARVSTRFADGRTWGRLVTPGGGPGERELAGPEALPDLVVALVANAER</sequence>
<protein>
    <submittedName>
        <fullName evidence="1">Uncharacterized protein</fullName>
    </submittedName>
</protein>
<organism evidence="1 2">
    <name type="scientific">Phytohabitans suffuscus</name>
    <dbReference type="NCBI Taxonomy" id="624315"/>
    <lineage>
        <taxon>Bacteria</taxon>
        <taxon>Bacillati</taxon>
        <taxon>Actinomycetota</taxon>
        <taxon>Actinomycetes</taxon>
        <taxon>Micromonosporales</taxon>
        <taxon>Micromonosporaceae</taxon>
    </lineage>
</organism>
<evidence type="ECO:0000313" key="1">
    <source>
        <dbReference type="EMBL" id="BCB89509.1"/>
    </source>
</evidence>
<dbReference type="AlphaFoldDB" id="A0A6F8YTW5"/>
<proteinExistence type="predicted"/>
<evidence type="ECO:0000313" key="2">
    <source>
        <dbReference type="Proteomes" id="UP000503011"/>
    </source>
</evidence>
<dbReference type="Proteomes" id="UP000503011">
    <property type="component" value="Chromosome"/>
</dbReference>
<dbReference type="EMBL" id="AP022871">
    <property type="protein sequence ID" value="BCB89509.1"/>
    <property type="molecule type" value="Genomic_DNA"/>
</dbReference>
<name>A0A6F8YTW5_9ACTN</name>
<dbReference type="RefSeq" id="WP_173161412.1">
    <property type="nucleotide sequence ID" value="NZ_AP022871.1"/>
</dbReference>
<reference evidence="1 2" key="1">
    <citation type="submission" date="2020-03" db="EMBL/GenBank/DDBJ databases">
        <title>Whole genome shotgun sequence of Phytohabitans suffuscus NBRC 105367.</title>
        <authorList>
            <person name="Komaki H."/>
            <person name="Tamura T."/>
        </authorList>
    </citation>
    <scope>NUCLEOTIDE SEQUENCE [LARGE SCALE GENOMIC DNA]</scope>
    <source>
        <strain evidence="1 2">NBRC 105367</strain>
    </source>
</reference>
<gene>
    <name evidence="1" type="ORF">Psuf_068220</name>
</gene>
<accession>A0A6F8YTW5</accession>
<dbReference type="KEGG" id="psuu:Psuf_068220"/>
<reference evidence="1 2" key="2">
    <citation type="submission" date="2020-03" db="EMBL/GenBank/DDBJ databases">
        <authorList>
            <person name="Ichikawa N."/>
            <person name="Kimura A."/>
            <person name="Kitahashi Y."/>
            <person name="Uohara A."/>
        </authorList>
    </citation>
    <scope>NUCLEOTIDE SEQUENCE [LARGE SCALE GENOMIC DNA]</scope>
    <source>
        <strain evidence="1 2">NBRC 105367</strain>
    </source>
</reference>